<dbReference type="InterPro" id="IPR008207">
    <property type="entry name" value="Sig_transdc_His_kin_Hpt_dom"/>
</dbReference>
<gene>
    <name evidence="16" type="ORF">F1189_11645</name>
</gene>
<reference evidence="16 17" key="1">
    <citation type="submission" date="2019-09" db="EMBL/GenBank/DDBJ databases">
        <title>Genome sequence of Rhodovastum atsumiense, a diverse member of the Acetobacteraceae family of non-sulfur purple photosynthetic bacteria.</title>
        <authorList>
            <person name="Meyer T."/>
            <person name="Kyndt J."/>
        </authorList>
    </citation>
    <scope>NUCLEOTIDE SEQUENCE [LARGE SCALE GENOMIC DNA]</scope>
    <source>
        <strain evidence="16 17">DSM 21279</strain>
    </source>
</reference>
<evidence type="ECO:0000259" key="14">
    <source>
        <dbReference type="PROSITE" id="PS50851"/>
    </source>
</evidence>
<name>A0A5M6IV08_9PROT</name>
<evidence type="ECO:0000259" key="12">
    <source>
        <dbReference type="PROSITE" id="PS50109"/>
    </source>
</evidence>
<keyword evidence="6 16" id="KW-0418">Kinase</keyword>
<dbReference type="GO" id="GO:0006935">
    <property type="term" value="P:chemotaxis"/>
    <property type="evidence" value="ECO:0007669"/>
    <property type="project" value="InterPro"/>
</dbReference>
<dbReference type="AlphaFoldDB" id="A0A5M6IV08"/>
<dbReference type="InterPro" id="IPR037006">
    <property type="entry name" value="CheA-like_homodim_sf"/>
</dbReference>
<keyword evidence="5" id="KW-0808">Transferase</keyword>
<dbReference type="InterPro" id="IPR011006">
    <property type="entry name" value="CheY-like_superfamily"/>
</dbReference>
<dbReference type="SUPFAM" id="SSF52172">
    <property type="entry name" value="CheY-like"/>
    <property type="match status" value="1"/>
</dbReference>
<dbReference type="Gene3D" id="2.30.30.40">
    <property type="entry name" value="SH3 Domains"/>
    <property type="match status" value="1"/>
</dbReference>
<dbReference type="InterPro" id="IPR005467">
    <property type="entry name" value="His_kinase_dom"/>
</dbReference>
<evidence type="ECO:0000313" key="16">
    <source>
        <dbReference type="EMBL" id="KAA5612102.1"/>
    </source>
</evidence>
<dbReference type="SUPFAM" id="SSF47384">
    <property type="entry name" value="Homodimeric domain of signal transducing histidine kinase"/>
    <property type="match status" value="1"/>
</dbReference>
<sequence length="884" mass="94405">MDDLLADFLTETNESLAELDVALVRLERTPDDEQTLSQIFRLMHTIKGTCGFLGLPRLEQVAHAAENVLVRLRERAIAATPDVISTVLFALDRIKEIVGGLAAAGTEPAGDDSALVAVLTEVAEGRQPAATPAAQVSAAPAAMPPAPPGAAPDGPDAASLSTAAPAANEAPPEPAEAVREAEATIAGQTIRVGVDVLENLMTLVSELVLTRNQLLQLARGQEDSGLQVPLQRLSHITSDLQEGVMKTRMQPIGNAWNKLPRLVRDLARDLDKRIELVMHGADTELDRQVLELIKDPLTHMVRNSGDHGLESPAERRAAGKPETGRITLNAFHEGGHILIEIGDDGRGLATEKIRAKVLARGLATETELATMTEAQIQRFIFRPGFSTAEAVTAVSGRGVGMDVVKTNIEKIGGTIELKSQPGHGTTFVVKIPLTLAIVSALIVQAGRERFAIPQLSVVELVRAGTEAERDGTATGKDGSGEQRTESRIERIDGTPVLRLRDRLLPLVGLAELMRLEPDPTQEAGNRSIVVTQVGATLLGIIVDRVFDTEEIVVKPVAPILRHITMFSGNTILGDGSVIMILDPNGIARAQGIAGSELRPEAMTGTVLAQSGQRIAVLLFRAGGPEPKAVPLSLVSRLEDIASERIEISAGQPVVQYRGRLMPLVPLAGALDRTKPRHAVLVFNDVDRGLGRDRCMGLVVDEILDVVEDRMSIELSGDRPGLLGTAVLAGRATDVIDTAYWLTRAAGDWFRNDGSGVARAGRLLVVEDSDFFRNLLIPALSAEGYEVVGCDGPSRALQLREAGAMFDAIISDIEMPDMHGLDFVRRLRAEGPWASLPVIALSGRVCDAEVTAGRAAGFTDYVGKFDRPALMASLRQCLGETVTSA</sequence>
<dbReference type="RefSeq" id="WP_150040918.1">
    <property type="nucleotide sequence ID" value="NZ_OW485601.1"/>
</dbReference>
<dbReference type="InterPro" id="IPR004105">
    <property type="entry name" value="CheA-like_dim"/>
</dbReference>
<feature type="region of interest" description="Disordered" evidence="11">
    <location>
        <begin position="466"/>
        <end position="485"/>
    </location>
</feature>
<keyword evidence="7" id="KW-0902">Two-component regulatory system</keyword>
<dbReference type="SUPFAM" id="SSF50341">
    <property type="entry name" value="CheW-like"/>
    <property type="match status" value="2"/>
</dbReference>
<evidence type="ECO:0000256" key="3">
    <source>
        <dbReference type="ARBA" id="ARBA00021495"/>
    </source>
</evidence>
<feature type="modified residue" description="4-aspartylphosphate" evidence="10">
    <location>
        <position position="811"/>
    </location>
</feature>
<organism evidence="16 17">
    <name type="scientific">Rhodovastum atsumiense</name>
    <dbReference type="NCBI Taxonomy" id="504468"/>
    <lineage>
        <taxon>Bacteria</taxon>
        <taxon>Pseudomonadati</taxon>
        <taxon>Pseudomonadota</taxon>
        <taxon>Alphaproteobacteria</taxon>
        <taxon>Acetobacterales</taxon>
        <taxon>Acetobacteraceae</taxon>
        <taxon>Rhodovastum</taxon>
    </lineage>
</organism>
<evidence type="ECO:0000313" key="17">
    <source>
        <dbReference type="Proteomes" id="UP000325255"/>
    </source>
</evidence>
<dbReference type="OrthoDB" id="9803176at2"/>
<feature type="domain" description="CheW-like" evidence="14">
    <location>
        <begin position="437"/>
        <end position="592"/>
    </location>
</feature>
<dbReference type="Gene3D" id="1.20.120.160">
    <property type="entry name" value="HPT domain"/>
    <property type="match status" value="1"/>
</dbReference>
<dbReference type="CDD" id="cd00088">
    <property type="entry name" value="HPT"/>
    <property type="match status" value="1"/>
</dbReference>
<dbReference type="Gene3D" id="3.40.50.2300">
    <property type="match status" value="1"/>
</dbReference>
<dbReference type="CDD" id="cd16916">
    <property type="entry name" value="HATPase_CheA-like"/>
    <property type="match status" value="1"/>
</dbReference>
<keyword evidence="17" id="KW-1185">Reference proteome</keyword>
<dbReference type="Pfam" id="PF00072">
    <property type="entry name" value="Response_reg"/>
    <property type="match status" value="1"/>
</dbReference>
<dbReference type="Pfam" id="PF01627">
    <property type="entry name" value="Hpt"/>
    <property type="match status" value="1"/>
</dbReference>
<dbReference type="InterPro" id="IPR036061">
    <property type="entry name" value="CheW-like_dom_sf"/>
</dbReference>
<evidence type="ECO:0000256" key="1">
    <source>
        <dbReference type="ARBA" id="ARBA00000085"/>
    </source>
</evidence>
<evidence type="ECO:0000256" key="4">
    <source>
        <dbReference type="ARBA" id="ARBA00022553"/>
    </source>
</evidence>
<dbReference type="PROSITE" id="PS50851">
    <property type="entry name" value="CHEW"/>
    <property type="match status" value="2"/>
</dbReference>
<dbReference type="EMBL" id="VWPK01000015">
    <property type="protein sequence ID" value="KAA5612102.1"/>
    <property type="molecule type" value="Genomic_DNA"/>
</dbReference>
<feature type="domain" description="CheW-like" evidence="14">
    <location>
        <begin position="613"/>
        <end position="746"/>
    </location>
</feature>
<dbReference type="PROSITE" id="PS50109">
    <property type="entry name" value="HIS_KIN"/>
    <property type="match status" value="1"/>
</dbReference>
<dbReference type="InterPro" id="IPR001789">
    <property type="entry name" value="Sig_transdc_resp-reg_receiver"/>
</dbReference>
<dbReference type="SUPFAM" id="SSF47226">
    <property type="entry name" value="Histidine-containing phosphotransfer domain, HPT domain"/>
    <property type="match status" value="1"/>
</dbReference>
<evidence type="ECO:0000259" key="13">
    <source>
        <dbReference type="PROSITE" id="PS50110"/>
    </source>
</evidence>
<dbReference type="Pfam" id="PF01584">
    <property type="entry name" value="CheW"/>
    <property type="match status" value="2"/>
</dbReference>
<dbReference type="PANTHER" id="PTHR43395:SF1">
    <property type="entry name" value="CHEMOTAXIS PROTEIN CHEA"/>
    <property type="match status" value="1"/>
</dbReference>
<evidence type="ECO:0000256" key="5">
    <source>
        <dbReference type="ARBA" id="ARBA00022679"/>
    </source>
</evidence>
<dbReference type="SMART" id="SM00073">
    <property type="entry name" value="HPT"/>
    <property type="match status" value="1"/>
</dbReference>
<feature type="compositionally biased region" description="Low complexity" evidence="11">
    <location>
        <begin position="128"/>
        <end position="141"/>
    </location>
</feature>
<evidence type="ECO:0000256" key="10">
    <source>
        <dbReference type="PROSITE-ProRule" id="PRU00169"/>
    </source>
</evidence>
<dbReference type="InterPro" id="IPR036097">
    <property type="entry name" value="HisK_dim/P_sf"/>
</dbReference>
<dbReference type="SMART" id="SM00387">
    <property type="entry name" value="HATPase_c"/>
    <property type="match status" value="1"/>
</dbReference>
<dbReference type="InterPro" id="IPR002545">
    <property type="entry name" value="CheW-lke_dom"/>
</dbReference>
<dbReference type="SMART" id="SM00448">
    <property type="entry name" value="REC"/>
    <property type="match status" value="1"/>
</dbReference>
<feature type="domain" description="Histidine kinase" evidence="12">
    <location>
        <begin position="195"/>
        <end position="435"/>
    </location>
</feature>
<comment type="function">
    <text evidence="8">Involved in the transmission of sensory signals from the chemoreceptors to the flagellar motors. CheA is autophosphorylated; it can transfer its phosphate group to either CheB or CheY.</text>
</comment>
<dbReference type="InterPro" id="IPR036890">
    <property type="entry name" value="HATPase_C_sf"/>
</dbReference>
<dbReference type="FunFam" id="3.30.565.10:FF:000016">
    <property type="entry name" value="Chemotaxis protein CheA, putative"/>
    <property type="match status" value="1"/>
</dbReference>
<evidence type="ECO:0000259" key="15">
    <source>
        <dbReference type="PROSITE" id="PS50894"/>
    </source>
</evidence>
<dbReference type="InterPro" id="IPR004358">
    <property type="entry name" value="Sig_transdc_His_kin-like_C"/>
</dbReference>
<dbReference type="InterPro" id="IPR003594">
    <property type="entry name" value="HATPase_dom"/>
</dbReference>
<feature type="compositionally biased region" description="Low complexity" evidence="11">
    <location>
        <begin position="151"/>
        <end position="170"/>
    </location>
</feature>
<feature type="compositionally biased region" description="Basic and acidic residues" evidence="11">
    <location>
        <begin position="304"/>
        <end position="322"/>
    </location>
</feature>
<dbReference type="Gene3D" id="1.10.287.560">
    <property type="entry name" value="Histidine kinase CheA-like, homodimeric domain"/>
    <property type="match status" value="1"/>
</dbReference>
<feature type="region of interest" description="Disordered" evidence="11">
    <location>
        <begin position="302"/>
        <end position="322"/>
    </location>
</feature>
<evidence type="ECO:0000256" key="8">
    <source>
        <dbReference type="ARBA" id="ARBA00035100"/>
    </source>
</evidence>
<dbReference type="EC" id="2.7.13.3" evidence="2"/>
<dbReference type="SMART" id="SM01231">
    <property type="entry name" value="H-kinase_dim"/>
    <property type="match status" value="1"/>
</dbReference>
<dbReference type="PROSITE" id="PS50110">
    <property type="entry name" value="RESPONSE_REGULATORY"/>
    <property type="match status" value="1"/>
</dbReference>
<protein>
    <recommendedName>
        <fullName evidence="3">Chemotaxis protein CheA</fullName>
        <ecNumber evidence="2">2.7.13.3</ecNumber>
    </recommendedName>
</protein>
<dbReference type="Proteomes" id="UP000325255">
    <property type="component" value="Unassembled WGS sequence"/>
</dbReference>
<proteinExistence type="predicted"/>
<comment type="caution">
    <text evidence="16">The sequence shown here is derived from an EMBL/GenBank/DDBJ whole genome shotgun (WGS) entry which is preliminary data.</text>
</comment>
<dbReference type="SUPFAM" id="SSF55874">
    <property type="entry name" value="ATPase domain of HSP90 chaperone/DNA topoisomerase II/histidine kinase"/>
    <property type="match status" value="1"/>
</dbReference>
<evidence type="ECO:0000256" key="11">
    <source>
        <dbReference type="SAM" id="MobiDB-lite"/>
    </source>
</evidence>
<dbReference type="PROSITE" id="PS50894">
    <property type="entry name" value="HPT"/>
    <property type="match status" value="1"/>
</dbReference>
<dbReference type="GO" id="GO:0005737">
    <property type="term" value="C:cytoplasm"/>
    <property type="evidence" value="ECO:0007669"/>
    <property type="project" value="InterPro"/>
</dbReference>
<dbReference type="SMART" id="SM00260">
    <property type="entry name" value="CheW"/>
    <property type="match status" value="1"/>
</dbReference>
<dbReference type="GO" id="GO:0000155">
    <property type="term" value="F:phosphorelay sensor kinase activity"/>
    <property type="evidence" value="ECO:0007669"/>
    <property type="project" value="InterPro"/>
</dbReference>
<accession>A0A5M6IV08</accession>
<feature type="domain" description="Response regulatory" evidence="13">
    <location>
        <begin position="761"/>
        <end position="878"/>
    </location>
</feature>
<dbReference type="InterPro" id="IPR036641">
    <property type="entry name" value="HPT_dom_sf"/>
</dbReference>
<dbReference type="InterPro" id="IPR051315">
    <property type="entry name" value="Bact_Chemotaxis_CheA"/>
</dbReference>
<keyword evidence="4 10" id="KW-0597">Phosphoprotein</keyword>
<dbReference type="Pfam" id="PF02518">
    <property type="entry name" value="HATPase_c"/>
    <property type="match status" value="1"/>
</dbReference>
<dbReference type="PRINTS" id="PR00344">
    <property type="entry name" value="BCTRLSENSOR"/>
</dbReference>
<evidence type="ECO:0000256" key="9">
    <source>
        <dbReference type="PROSITE-ProRule" id="PRU00110"/>
    </source>
</evidence>
<evidence type="ECO:0000256" key="6">
    <source>
        <dbReference type="ARBA" id="ARBA00022777"/>
    </source>
</evidence>
<feature type="modified residue" description="Phosphohistidine" evidence="9">
    <location>
        <position position="44"/>
    </location>
</feature>
<feature type="region of interest" description="Disordered" evidence="11">
    <location>
        <begin position="128"/>
        <end position="176"/>
    </location>
</feature>
<feature type="domain" description="HPt" evidence="15">
    <location>
        <begin position="1"/>
        <end position="101"/>
    </location>
</feature>
<comment type="catalytic activity">
    <reaction evidence="1">
        <text>ATP + protein L-histidine = ADP + protein N-phospho-L-histidine.</text>
        <dbReference type="EC" id="2.7.13.3"/>
    </reaction>
</comment>
<dbReference type="Gene3D" id="3.30.565.10">
    <property type="entry name" value="Histidine kinase-like ATPase, C-terminal domain"/>
    <property type="match status" value="1"/>
</dbReference>
<dbReference type="PANTHER" id="PTHR43395">
    <property type="entry name" value="SENSOR HISTIDINE KINASE CHEA"/>
    <property type="match status" value="1"/>
</dbReference>
<evidence type="ECO:0000256" key="7">
    <source>
        <dbReference type="ARBA" id="ARBA00023012"/>
    </source>
</evidence>
<dbReference type="CDD" id="cd00156">
    <property type="entry name" value="REC"/>
    <property type="match status" value="1"/>
</dbReference>
<dbReference type="Pfam" id="PF02895">
    <property type="entry name" value="H-kinase_dim"/>
    <property type="match status" value="1"/>
</dbReference>
<evidence type="ECO:0000256" key="2">
    <source>
        <dbReference type="ARBA" id="ARBA00012438"/>
    </source>
</evidence>